<dbReference type="STRING" id="1142511.WIGMOR_0109"/>
<keyword evidence="7 14" id="KW-0658">Purine biosynthesis</keyword>
<dbReference type="HOGENOM" id="CLU_025566_2_0_6"/>
<evidence type="ECO:0000256" key="6">
    <source>
        <dbReference type="ARBA" id="ARBA00017058"/>
    </source>
</evidence>
<dbReference type="InterPro" id="IPR022761">
    <property type="entry name" value="Fumarate_lyase_N"/>
</dbReference>
<dbReference type="EMBL" id="CP003315">
    <property type="protein sequence ID" value="AFA40969.1"/>
    <property type="molecule type" value="Genomic_DNA"/>
</dbReference>
<dbReference type="GO" id="GO:0006189">
    <property type="term" value="P:'de novo' IMP biosynthetic process"/>
    <property type="evidence" value="ECO:0007669"/>
    <property type="project" value="UniProtKB-UniPathway"/>
</dbReference>
<evidence type="ECO:0000256" key="13">
    <source>
        <dbReference type="NCBIfam" id="TIGR00928"/>
    </source>
</evidence>
<dbReference type="PANTHER" id="PTHR43411:SF1">
    <property type="entry name" value="ADENYLOSUCCINATE LYASE"/>
    <property type="match status" value="1"/>
</dbReference>
<dbReference type="Proteomes" id="UP000009061">
    <property type="component" value="Chromosome"/>
</dbReference>
<reference evidence="17 18" key="1">
    <citation type="journal article" date="2012" name="MBio">
        <title>Insight into the transmission biology and species-specific functional capabilities of tsetse (Diptera: glossinidae) obligate symbiont wigglesworthia.</title>
        <authorList>
            <person name="Rio R.V."/>
            <person name="Symula R.E."/>
            <person name="Wang J."/>
            <person name="Lohs C."/>
            <person name="Wu Y.N."/>
            <person name="Snyder A.K."/>
            <person name="Bjornson R.D."/>
            <person name="Oshima K."/>
            <person name="Biehl B.S."/>
            <person name="Perna N.T."/>
            <person name="Hattori M."/>
            <person name="Aksoy S."/>
        </authorList>
    </citation>
    <scope>NUCLEOTIDE SEQUENCE [LARGE SCALE GENOMIC DNA]</scope>
    <source>
        <strain evidence="17">WGM</strain>
    </source>
</reference>
<dbReference type="InterPro" id="IPR020557">
    <property type="entry name" value="Fumarate_lyase_CS"/>
</dbReference>
<dbReference type="InterPro" id="IPR000362">
    <property type="entry name" value="Fumarate_lyase_fam"/>
</dbReference>
<dbReference type="PANTHER" id="PTHR43411">
    <property type="entry name" value="ADENYLOSUCCINATE LYASE"/>
    <property type="match status" value="1"/>
</dbReference>
<dbReference type="InterPro" id="IPR013539">
    <property type="entry name" value="PurB_C"/>
</dbReference>
<dbReference type="InterPro" id="IPR047136">
    <property type="entry name" value="PurB_bact"/>
</dbReference>
<evidence type="ECO:0000256" key="12">
    <source>
        <dbReference type="ARBA" id="ARBA00049115"/>
    </source>
</evidence>
<gene>
    <name evidence="17" type="primary">purB</name>
    <name evidence="17" type="ORF">WIGMOR_0109</name>
</gene>
<dbReference type="NCBIfam" id="NF006764">
    <property type="entry name" value="PRK09285.1"/>
    <property type="match status" value="1"/>
</dbReference>
<dbReference type="Gene3D" id="1.20.200.10">
    <property type="entry name" value="Fumarase/aspartase (Central domain)"/>
    <property type="match status" value="1"/>
</dbReference>
<evidence type="ECO:0000256" key="14">
    <source>
        <dbReference type="RuleBase" id="RU361172"/>
    </source>
</evidence>
<evidence type="ECO:0000256" key="5">
    <source>
        <dbReference type="ARBA" id="ARBA00012339"/>
    </source>
</evidence>
<evidence type="ECO:0000313" key="18">
    <source>
        <dbReference type="Proteomes" id="UP000009061"/>
    </source>
</evidence>
<dbReference type="eggNOG" id="COG0015">
    <property type="taxonomic scope" value="Bacteria"/>
</dbReference>
<keyword evidence="8 14" id="KW-0456">Lyase</keyword>
<evidence type="ECO:0000256" key="11">
    <source>
        <dbReference type="ARBA" id="ARBA00030717"/>
    </source>
</evidence>
<comment type="function">
    <text evidence="10">Catalyzes two reactions in de novo purine nucleotide biosynthesis. Catalyzes the breakdown of 5-aminoimidazole- (N-succinylocarboxamide) ribotide (SAICAR or 2-[5-amino-1-(5-phospho-beta-D-ribosyl)imidazole-4-carboxamido]succinate) to 5-aminoimidazole-4-carboxamide ribotide (AICAR or 5-amino-1-(5-phospho-beta-D-ribosyl)imidazole-4-carboxamide) and fumarate, and of adenylosuccinate (ADS or N(6)-(1,2-dicarboxyethyl)-AMP) to adenosine monophosphate (AMP) and fumarate.</text>
</comment>
<dbReference type="NCBIfam" id="TIGR00928">
    <property type="entry name" value="purB"/>
    <property type="match status" value="1"/>
</dbReference>
<evidence type="ECO:0000313" key="17">
    <source>
        <dbReference type="EMBL" id="AFA40969.1"/>
    </source>
</evidence>
<dbReference type="PRINTS" id="PR00149">
    <property type="entry name" value="FUMRATELYASE"/>
</dbReference>
<keyword evidence="18" id="KW-1185">Reference proteome</keyword>
<comment type="pathway">
    <text evidence="1 14">Purine metabolism; IMP biosynthesis via de novo pathway; 5-amino-1-(5-phospho-D-ribosyl)imidazole-4-carboxamide from 5-amino-1-(5-phospho-D-ribosyl)imidazole-4-carboxylate: step 2/2.</text>
</comment>
<dbReference type="KEGG" id="wgl:WIGMOR_0109"/>
<protein>
    <recommendedName>
        <fullName evidence="6 13">Adenylosuccinate lyase</fullName>
        <shortName evidence="14">ASL</shortName>
        <ecNumber evidence="5 13">4.3.2.2</ecNumber>
    </recommendedName>
    <alternativeName>
        <fullName evidence="11 14">Adenylosuccinase</fullName>
    </alternativeName>
</protein>
<feature type="domain" description="Fumarate lyase N-terminal" evidence="15">
    <location>
        <begin position="14"/>
        <end position="312"/>
    </location>
</feature>
<evidence type="ECO:0000256" key="10">
    <source>
        <dbReference type="ARBA" id="ARBA00025012"/>
    </source>
</evidence>
<dbReference type="Pfam" id="PF00206">
    <property type="entry name" value="Lyase_1"/>
    <property type="match status" value="1"/>
</dbReference>
<evidence type="ECO:0000256" key="4">
    <source>
        <dbReference type="ARBA" id="ARBA00011668"/>
    </source>
</evidence>
<dbReference type="EC" id="4.3.2.2" evidence="5 13"/>
<dbReference type="GO" id="GO:0004018">
    <property type="term" value="F:N6-(1,2-dicarboxyethyl)AMP AMP-lyase (fumarate-forming) activity"/>
    <property type="evidence" value="ECO:0007669"/>
    <property type="project" value="UniProtKB-UniRule"/>
</dbReference>
<dbReference type="InterPro" id="IPR008948">
    <property type="entry name" value="L-Aspartase-like"/>
</dbReference>
<evidence type="ECO:0000259" key="16">
    <source>
        <dbReference type="Pfam" id="PF08328"/>
    </source>
</evidence>
<dbReference type="InterPro" id="IPR024083">
    <property type="entry name" value="Fumarase/histidase_N"/>
</dbReference>
<comment type="catalytic activity">
    <reaction evidence="9">
        <text>(2S)-2-[5-amino-1-(5-phospho-beta-D-ribosyl)imidazole-4-carboxamido]succinate = 5-amino-1-(5-phospho-beta-D-ribosyl)imidazole-4-carboxamide + fumarate</text>
        <dbReference type="Rhea" id="RHEA:23920"/>
        <dbReference type="ChEBI" id="CHEBI:29806"/>
        <dbReference type="ChEBI" id="CHEBI:58443"/>
        <dbReference type="ChEBI" id="CHEBI:58475"/>
        <dbReference type="EC" id="4.3.2.2"/>
    </reaction>
    <physiologicalReaction direction="left-to-right" evidence="9">
        <dbReference type="Rhea" id="RHEA:23921"/>
    </physiologicalReaction>
</comment>
<dbReference type="UniPathway" id="UPA00074">
    <property type="reaction ID" value="UER00132"/>
</dbReference>
<dbReference type="RefSeq" id="WP_014353908.1">
    <property type="nucleotide sequence ID" value="NC_016893.1"/>
</dbReference>
<evidence type="ECO:0000256" key="2">
    <source>
        <dbReference type="ARBA" id="ARBA00004734"/>
    </source>
</evidence>
<dbReference type="OrthoDB" id="9768878at2"/>
<evidence type="ECO:0000256" key="8">
    <source>
        <dbReference type="ARBA" id="ARBA00023239"/>
    </source>
</evidence>
<dbReference type="Pfam" id="PF08328">
    <property type="entry name" value="ASL_C"/>
    <property type="match status" value="1"/>
</dbReference>
<dbReference type="InterPro" id="IPR004769">
    <property type="entry name" value="Pur_lyase"/>
</dbReference>
<evidence type="ECO:0000256" key="3">
    <source>
        <dbReference type="ARBA" id="ARBA00008273"/>
    </source>
</evidence>
<comment type="pathway">
    <text evidence="2 14">Purine metabolism; AMP biosynthesis via de novo pathway; AMP from IMP: step 2/2.</text>
</comment>
<dbReference type="UniPathway" id="UPA00075">
    <property type="reaction ID" value="UER00336"/>
</dbReference>
<comment type="subunit">
    <text evidence="4">Homotetramer. Residues from neighboring subunits contribute catalytic and substrate-binding residues to each active site.</text>
</comment>
<evidence type="ECO:0000256" key="9">
    <source>
        <dbReference type="ARBA" id="ARBA00024477"/>
    </source>
</evidence>
<organism evidence="17 18">
    <name type="scientific">Wigglesworthia glossinidia endosymbiont of Glossina morsitans morsitans</name>
    <name type="common">Yale colony</name>
    <dbReference type="NCBI Taxonomy" id="1142511"/>
    <lineage>
        <taxon>Bacteria</taxon>
        <taxon>Pseudomonadati</taxon>
        <taxon>Pseudomonadota</taxon>
        <taxon>Gammaproteobacteria</taxon>
        <taxon>Enterobacterales</taxon>
        <taxon>Erwiniaceae</taxon>
        <taxon>Wigglesworthia</taxon>
    </lineage>
</organism>
<comment type="catalytic activity">
    <reaction evidence="12">
        <text>N(6)-(1,2-dicarboxyethyl)-AMP = fumarate + AMP</text>
        <dbReference type="Rhea" id="RHEA:16853"/>
        <dbReference type="ChEBI" id="CHEBI:29806"/>
        <dbReference type="ChEBI" id="CHEBI:57567"/>
        <dbReference type="ChEBI" id="CHEBI:456215"/>
        <dbReference type="EC" id="4.3.2.2"/>
    </reaction>
    <physiologicalReaction direction="left-to-right" evidence="12">
        <dbReference type="Rhea" id="RHEA:16854"/>
    </physiologicalReaction>
</comment>
<sequence>MHISSLTAISPIEGRYYNYTVPLRSIFSEFALLKFRLKIEIKWFESLAECDEILELQPLNNIEKRFIKNIISNFSFKDAERIKEIEFKTKHDIKSLEYFLKEKFSLLISLKEKSEFIHFACTSEDINNLAYGLILSRARKKFILPIWKKIVRTIYLFSMKYDSISILSRTHGQPATPSTFGKEMLNFYYRMTQQYQKLKKIKILGKFNGTVGNYNAHNIAYPNFDWVNFSKKFISNFDIVPNVFTTQIEPHDYIVEILNCISHFNSILIGFNQDIWTYVSRNYFKKKFHVNEIGSSVMPHKVNPIDFENSEGNLELSNAILNFLSKKLPISRLQRDLTDSTILRNIGVAISYSFIAYQKMLYGFSKLEINTSKIKNDLNNHWEVLSEPIQILMRRNKIKNSYELVKNFFKKHEINEINIKLFIKTLNISETDKKILQNITPDKYIGLSTQLIRQFKKYIK</sequence>
<dbReference type="SUPFAM" id="SSF48557">
    <property type="entry name" value="L-aspartase-like"/>
    <property type="match status" value="1"/>
</dbReference>
<proteinExistence type="inferred from homology"/>
<dbReference type="GO" id="GO:0070626">
    <property type="term" value="F:(S)-2-(5-amino-1-(5-phospho-D-ribosyl)imidazole-4-carboxamido) succinate lyase (fumarate-forming) activity"/>
    <property type="evidence" value="ECO:0007669"/>
    <property type="project" value="RHEA"/>
</dbReference>
<comment type="similarity">
    <text evidence="3 14">Belongs to the lyase 1 family. Adenylosuccinate lyase subfamily.</text>
</comment>
<evidence type="ECO:0000256" key="1">
    <source>
        <dbReference type="ARBA" id="ARBA00004706"/>
    </source>
</evidence>
<dbReference type="PROSITE" id="PS00163">
    <property type="entry name" value="FUMARATE_LYASES"/>
    <property type="match status" value="1"/>
</dbReference>
<dbReference type="Gene3D" id="1.10.275.10">
    <property type="entry name" value="Fumarase/aspartase (N-terminal domain)"/>
    <property type="match status" value="1"/>
</dbReference>
<evidence type="ECO:0000256" key="7">
    <source>
        <dbReference type="ARBA" id="ARBA00022755"/>
    </source>
</evidence>
<feature type="domain" description="Adenylosuccinate lyase PurB C-terminal" evidence="16">
    <location>
        <begin position="331"/>
        <end position="445"/>
    </location>
</feature>
<dbReference type="GO" id="GO:0044208">
    <property type="term" value="P:'de novo' AMP biosynthetic process"/>
    <property type="evidence" value="ECO:0007669"/>
    <property type="project" value="UniProtKB-UniPathway"/>
</dbReference>
<dbReference type="Gene3D" id="1.10.40.30">
    <property type="entry name" value="Fumarase/aspartase (C-terminal domain)"/>
    <property type="match status" value="1"/>
</dbReference>
<name>H6Q5R4_WIGGL</name>
<evidence type="ECO:0000259" key="15">
    <source>
        <dbReference type="Pfam" id="PF00206"/>
    </source>
</evidence>
<dbReference type="AlphaFoldDB" id="H6Q5R4"/>
<accession>H6Q5R4</accession>